<keyword evidence="2 5" id="KW-0645">Protease</keyword>
<feature type="compositionally biased region" description="Low complexity" evidence="6">
    <location>
        <begin position="394"/>
        <end position="406"/>
    </location>
</feature>
<feature type="active site" description="Charge relay system" evidence="5">
    <location>
        <position position="100"/>
    </location>
</feature>
<name>A0ABT8TMU5_9ACTN</name>
<sequence length="446" mass="44457">MSRPAGPSARRRAGCRTAAAAACWGLALLAPAVGAVGPASALRAAPETRSCTEVAAEDPEVGPYAAPSRALEAMGVPAAHELLRRRGVVPGEGVTVAVVDSGIAARARLPESPGVAAYGPRSAPVDPHGTIVAGLVAAPPRPDGEAVGVAPGARLVDVRVLDAFAPQEGQAGPLSVRVAEGLEHVLDEVRRAGGSRPVVDIVNVSVAVPPEPRIDAAVEALWRAGVVVVAESGDRPVDEADPLPDELAAATPGQDAAARVHPAGAGDGRGEHVLAVSAVADAGSSTDAVLPSSAVDVAAPTTSGVSVGLNGGTCGVDQLSTSWAAAQVTGVVALLMSAYPDDTPEEVLDRLVPAADGRADVRSPTRGAGVVRADEALARGLGGADPGAPRSAGTAEPATAPTPEPDLLATVRDDAVWWGVLGGGALLLALVLRPVLARRDPARTSR</sequence>
<accession>A0ABT8TMU5</accession>
<keyword evidence="8" id="KW-0732">Signal</keyword>
<dbReference type="InterPro" id="IPR036852">
    <property type="entry name" value="Peptidase_S8/S53_dom_sf"/>
</dbReference>
<feature type="domain" description="Peptidase S8/S53" evidence="9">
    <location>
        <begin position="91"/>
        <end position="357"/>
    </location>
</feature>
<evidence type="ECO:0000256" key="6">
    <source>
        <dbReference type="SAM" id="MobiDB-lite"/>
    </source>
</evidence>
<feature type="active site" description="Charge relay system" evidence="5">
    <location>
        <position position="128"/>
    </location>
</feature>
<evidence type="ECO:0000259" key="9">
    <source>
        <dbReference type="Pfam" id="PF00082"/>
    </source>
</evidence>
<dbReference type="SUPFAM" id="SSF52743">
    <property type="entry name" value="Subtilisin-like"/>
    <property type="match status" value="1"/>
</dbReference>
<feature type="region of interest" description="Disordered" evidence="6">
    <location>
        <begin position="380"/>
        <end position="406"/>
    </location>
</feature>
<keyword evidence="4 5" id="KW-0720">Serine protease</keyword>
<feature type="signal peptide" evidence="8">
    <location>
        <begin position="1"/>
        <end position="35"/>
    </location>
</feature>
<evidence type="ECO:0000256" key="1">
    <source>
        <dbReference type="ARBA" id="ARBA00011073"/>
    </source>
</evidence>
<dbReference type="PRINTS" id="PR00723">
    <property type="entry name" value="SUBTILISIN"/>
</dbReference>
<evidence type="ECO:0000313" key="10">
    <source>
        <dbReference type="EMBL" id="MDO3395289.1"/>
    </source>
</evidence>
<feature type="chain" id="PRO_5046194570" evidence="8">
    <location>
        <begin position="36"/>
        <end position="446"/>
    </location>
</feature>
<dbReference type="RefSeq" id="WP_302706527.1">
    <property type="nucleotide sequence ID" value="NZ_JAULSC010000004.1"/>
</dbReference>
<keyword evidence="7" id="KW-1133">Transmembrane helix</keyword>
<dbReference type="EMBL" id="JAULSC010000004">
    <property type="protein sequence ID" value="MDO3395289.1"/>
    <property type="molecule type" value="Genomic_DNA"/>
</dbReference>
<dbReference type="InterPro" id="IPR022398">
    <property type="entry name" value="Peptidase_S8_His-AS"/>
</dbReference>
<evidence type="ECO:0000256" key="5">
    <source>
        <dbReference type="PROSITE-ProRule" id="PRU01240"/>
    </source>
</evidence>
<keyword evidence="7" id="KW-0472">Membrane</keyword>
<comment type="caution">
    <text evidence="10">The sequence shown here is derived from an EMBL/GenBank/DDBJ whole genome shotgun (WGS) entry which is preliminary data.</text>
</comment>
<feature type="active site" description="Charge relay system" evidence="5">
    <location>
        <position position="322"/>
    </location>
</feature>
<dbReference type="InterPro" id="IPR015500">
    <property type="entry name" value="Peptidase_S8_subtilisin-rel"/>
</dbReference>
<dbReference type="InterPro" id="IPR000209">
    <property type="entry name" value="Peptidase_S8/S53_dom"/>
</dbReference>
<dbReference type="PANTHER" id="PTHR43806:SF11">
    <property type="entry name" value="CEREVISIN-RELATED"/>
    <property type="match status" value="1"/>
</dbReference>
<feature type="transmembrane region" description="Helical" evidence="7">
    <location>
        <begin position="415"/>
        <end position="436"/>
    </location>
</feature>
<evidence type="ECO:0000256" key="8">
    <source>
        <dbReference type="SAM" id="SignalP"/>
    </source>
</evidence>
<dbReference type="Gene3D" id="3.40.50.200">
    <property type="entry name" value="Peptidase S8/S53 domain"/>
    <property type="match status" value="1"/>
</dbReference>
<dbReference type="PROSITE" id="PS00137">
    <property type="entry name" value="SUBTILASE_HIS"/>
    <property type="match status" value="1"/>
</dbReference>
<keyword evidence="7" id="KW-0812">Transmembrane</keyword>
<dbReference type="Pfam" id="PF00082">
    <property type="entry name" value="Peptidase_S8"/>
    <property type="match status" value="1"/>
</dbReference>
<dbReference type="PANTHER" id="PTHR43806">
    <property type="entry name" value="PEPTIDASE S8"/>
    <property type="match status" value="1"/>
</dbReference>
<reference evidence="10" key="1">
    <citation type="submission" date="2023-06" db="EMBL/GenBank/DDBJ databases">
        <title>Genome sequence of Nocardioides sp. SOB44.</title>
        <authorList>
            <person name="Zhang G."/>
        </authorList>
    </citation>
    <scope>NUCLEOTIDE SEQUENCE</scope>
    <source>
        <strain evidence="10">SOB44</strain>
    </source>
</reference>
<gene>
    <name evidence="10" type="ORF">QWJ41_06150</name>
</gene>
<protein>
    <submittedName>
        <fullName evidence="10">S8 family serine peptidase</fullName>
    </submittedName>
</protein>
<dbReference type="InterPro" id="IPR050131">
    <property type="entry name" value="Peptidase_S8_subtilisin-like"/>
</dbReference>
<dbReference type="Proteomes" id="UP001168363">
    <property type="component" value="Unassembled WGS sequence"/>
</dbReference>
<keyword evidence="3 5" id="KW-0378">Hydrolase</keyword>
<proteinExistence type="inferred from homology"/>
<evidence type="ECO:0000256" key="3">
    <source>
        <dbReference type="ARBA" id="ARBA00022801"/>
    </source>
</evidence>
<evidence type="ECO:0000256" key="7">
    <source>
        <dbReference type="SAM" id="Phobius"/>
    </source>
</evidence>
<evidence type="ECO:0000256" key="2">
    <source>
        <dbReference type="ARBA" id="ARBA00022670"/>
    </source>
</evidence>
<organism evidence="10 11">
    <name type="scientific">Nocardioides cremeus</name>
    <dbReference type="NCBI Taxonomy" id="3058044"/>
    <lineage>
        <taxon>Bacteria</taxon>
        <taxon>Bacillati</taxon>
        <taxon>Actinomycetota</taxon>
        <taxon>Actinomycetes</taxon>
        <taxon>Propionibacteriales</taxon>
        <taxon>Nocardioidaceae</taxon>
        <taxon>Nocardioides</taxon>
    </lineage>
</organism>
<evidence type="ECO:0000256" key="4">
    <source>
        <dbReference type="ARBA" id="ARBA00022825"/>
    </source>
</evidence>
<dbReference type="PROSITE" id="PS51892">
    <property type="entry name" value="SUBTILASE"/>
    <property type="match status" value="1"/>
</dbReference>
<keyword evidence="11" id="KW-1185">Reference proteome</keyword>
<evidence type="ECO:0000313" key="11">
    <source>
        <dbReference type="Proteomes" id="UP001168363"/>
    </source>
</evidence>
<comment type="similarity">
    <text evidence="1 5">Belongs to the peptidase S8 family.</text>
</comment>